<dbReference type="AlphaFoldDB" id="A0AA88KW53"/>
<feature type="non-terminal residue" evidence="2">
    <location>
        <position position="440"/>
    </location>
</feature>
<feature type="compositionally biased region" description="Polar residues" evidence="1">
    <location>
        <begin position="279"/>
        <end position="290"/>
    </location>
</feature>
<evidence type="ECO:0000313" key="2">
    <source>
        <dbReference type="EMBL" id="KAK2704456.1"/>
    </source>
</evidence>
<feature type="region of interest" description="Disordered" evidence="1">
    <location>
        <begin position="243"/>
        <end position="290"/>
    </location>
</feature>
<protein>
    <submittedName>
        <fullName evidence="2">Uncharacterized protein</fullName>
    </submittedName>
</protein>
<comment type="caution">
    <text evidence="2">The sequence shown here is derived from an EMBL/GenBank/DDBJ whole genome shotgun (WGS) entry which is preliminary data.</text>
</comment>
<evidence type="ECO:0000256" key="1">
    <source>
        <dbReference type="SAM" id="MobiDB-lite"/>
    </source>
</evidence>
<sequence length="440" mass="49220">MREDHQKFDRSDDGNLESSVDNCVSKVVNSAIVKISEPNSSMSVDLKSLKTWNRSFVYSSASVHTEAEGISTRLKSRKYNLEKRSSRGPIKSVQMQKRKFRDLGHENTSALVPVKEDCISTRLHDEPGTYISKIKSSGKQQFQGTRDLGPSRAANSTQIKSNVLTFSNSSGSVPDKVEHISPRLREAKFFKFEPSRKRRFEEMSDLGSNPVNPKNREPHDLSFGNSGASGPVKVEHVSARLHDGSDTHIFKTDPSRKSRFEQISESGPGRTENPKQGGISDSSPSKAVNSEQMIKGEAKGISTQLHAKSGTSIPKVELSSLANPVLPRADWCQLLTSYGAESYFSSLYCYYGLKYNLDQDPLVTAIEADNFELVKLLLFKEANPRELVNKVKEKVRKIQIIMEQRQAQNDPGYPSLIAHWLKKQIEFNIKCKSNTLLPLV</sequence>
<evidence type="ECO:0000313" key="3">
    <source>
        <dbReference type="Proteomes" id="UP001187531"/>
    </source>
</evidence>
<feature type="region of interest" description="Disordered" evidence="1">
    <location>
        <begin position="201"/>
        <end position="230"/>
    </location>
</feature>
<dbReference type="Proteomes" id="UP001187531">
    <property type="component" value="Unassembled WGS sequence"/>
</dbReference>
<feature type="region of interest" description="Disordered" evidence="1">
    <location>
        <begin position="136"/>
        <end position="155"/>
    </location>
</feature>
<keyword evidence="3" id="KW-1185">Reference proteome</keyword>
<gene>
    <name evidence="2" type="ORF">QYM36_016754</name>
</gene>
<feature type="compositionally biased region" description="Basic and acidic residues" evidence="1">
    <location>
        <begin position="243"/>
        <end position="262"/>
    </location>
</feature>
<reference evidence="2" key="1">
    <citation type="submission" date="2023-07" db="EMBL/GenBank/DDBJ databases">
        <title>Chromosome-level genome assembly of Artemia franciscana.</title>
        <authorList>
            <person name="Jo E."/>
        </authorList>
    </citation>
    <scope>NUCLEOTIDE SEQUENCE</scope>
    <source>
        <tissue evidence="2">Whole body</tissue>
    </source>
</reference>
<proteinExistence type="predicted"/>
<accession>A0AA88KW53</accession>
<dbReference type="EMBL" id="JAVRJZ010000021">
    <property type="protein sequence ID" value="KAK2704456.1"/>
    <property type="molecule type" value="Genomic_DNA"/>
</dbReference>
<organism evidence="2 3">
    <name type="scientific">Artemia franciscana</name>
    <name type="common">Brine shrimp</name>
    <name type="synonym">Artemia sanfranciscana</name>
    <dbReference type="NCBI Taxonomy" id="6661"/>
    <lineage>
        <taxon>Eukaryota</taxon>
        <taxon>Metazoa</taxon>
        <taxon>Ecdysozoa</taxon>
        <taxon>Arthropoda</taxon>
        <taxon>Crustacea</taxon>
        <taxon>Branchiopoda</taxon>
        <taxon>Anostraca</taxon>
        <taxon>Artemiidae</taxon>
        <taxon>Artemia</taxon>
    </lineage>
</organism>
<name>A0AA88KW53_ARTSF</name>